<dbReference type="RefSeq" id="WP_142542932.1">
    <property type="nucleotide sequence ID" value="NZ_SADY01000001.1"/>
</dbReference>
<evidence type="ECO:0000313" key="1">
    <source>
        <dbReference type="EMBL" id="TQR46760.1"/>
    </source>
</evidence>
<gene>
    <name evidence="1" type="ORF">C7Y44_03645</name>
</gene>
<organism evidence="1 2">
    <name type="scientific">Paenibacillus popilliae</name>
    <name type="common">Bacillus popilliae</name>
    <dbReference type="NCBI Taxonomy" id="78057"/>
    <lineage>
        <taxon>Bacteria</taxon>
        <taxon>Bacillati</taxon>
        <taxon>Bacillota</taxon>
        <taxon>Bacilli</taxon>
        <taxon>Bacillales</taxon>
        <taxon>Paenibacillaceae</taxon>
        <taxon>Paenibacillus</taxon>
    </lineage>
</organism>
<keyword evidence="2" id="KW-1185">Reference proteome</keyword>
<proteinExistence type="predicted"/>
<dbReference type="EMBL" id="SADY01000001">
    <property type="protein sequence ID" value="TQR46760.1"/>
    <property type="molecule type" value="Genomic_DNA"/>
</dbReference>
<dbReference type="Proteomes" id="UP000316208">
    <property type="component" value="Unassembled WGS sequence"/>
</dbReference>
<name>A0ABY3AZU2_PAEPP</name>
<accession>A0ABY3AZU2</accession>
<evidence type="ECO:0000313" key="2">
    <source>
        <dbReference type="Proteomes" id="UP000316208"/>
    </source>
</evidence>
<reference evidence="1 2" key="1">
    <citation type="submission" date="2018-03" db="EMBL/GenBank/DDBJ databases">
        <title>Aerobic endospore-forming bacteria genome sequencing and assembly.</title>
        <authorList>
            <person name="Cavalcante D.A."/>
            <person name="Driks A."/>
            <person name="Putonti C."/>
            <person name="De-Souza M.T."/>
        </authorList>
    </citation>
    <scope>NUCLEOTIDE SEQUENCE [LARGE SCALE GENOMIC DNA]</scope>
    <source>
        <strain evidence="1 2">SDF0028</strain>
    </source>
</reference>
<comment type="caution">
    <text evidence="1">The sequence shown here is derived from an EMBL/GenBank/DDBJ whole genome shotgun (WGS) entry which is preliminary data.</text>
</comment>
<protein>
    <submittedName>
        <fullName evidence="1">Uncharacterized protein</fullName>
    </submittedName>
</protein>
<sequence>MFQHIHPCSPVEQGFIWLSEYDDGSFLSEYNFEDKQENPFSAIDKERLVRFGLIGHGLRFYYEICGGSFKLDGKIYELTYVMQDREIPLTGQQIKYNDIISYKTSEMYIHPGTLETIVPSTITAYTFGYKTTLTTCEDMNLQFKALTVIPYDHPAYLHLRLVSSKELDGDLLITCNGETVHRVHAPLRKNVAGELQWIIQEGGIR</sequence>